<comment type="caution">
    <text evidence="2">The sequence shown here is derived from an EMBL/GenBank/DDBJ whole genome shotgun (WGS) entry which is preliminary data.</text>
</comment>
<sequence>MARAKQGRTSTGKNKQQSVRRSRAARAASSQRSTKKLTKKTRTKQAGCYSYNSAFYESESAQMELLPRRFRPKEHGESSYIDGRVYIPTLDDFSADADKQGSMLDEVSLLPVEDLANLLCGRRIYSMIKNSVVGMNMLELCRELKEKHSQLDLRAVANDFLVRKHSARLVLFDDCRDEFLAPSGICFYFEHVLRLLVSDSHWKWKQRRSFSKHLSDLLSNARTGTPLVDASFYKAALCEHEILII</sequence>
<organism evidence="2 3">
    <name type="scientific">Ancylostoma caninum</name>
    <name type="common">Dog hookworm</name>
    <dbReference type="NCBI Taxonomy" id="29170"/>
    <lineage>
        <taxon>Eukaryota</taxon>
        <taxon>Metazoa</taxon>
        <taxon>Ecdysozoa</taxon>
        <taxon>Nematoda</taxon>
        <taxon>Chromadorea</taxon>
        <taxon>Rhabditida</taxon>
        <taxon>Rhabditina</taxon>
        <taxon>Rhabditomorpha</taxon>
        <taxon>Strongyloidea</taxon>
        <taxon>Ancylostomatidae</taxon>
        <taxon>Ancylostomatinae</taxon>
        <taxon>Ancylostoma</taxon>
    </lineage>
</organism>
<evidence type="ECO:0000256" key="1">
    <source>
        <dbReference type="SAM" id="MobiDB-lite"/>
    </source>
</evidence>
<reference evidence="2 3" key="1">
    <citation type="submission" date="2014-10" db="EMBL/GenBank/DDBJ databases">
        <title>Draft genome of the hookworm Ancylostoma caninum.</title>
        <authorList>
            <person name="Mitreva M."/>
        </authorList>
    </citation>
    <scope>NUCLEOTIDE SEQUENCE [LARGE SCALE GENOMIC DNA]</scope>
    <source>
        <strain evidence="2 3">Baltimore</strain>
    </source>
</reference>
<proteinExistence type="predicted"/>
<dbReference type="Proteomes" id="UP000252519">
    <property type="component" value="Unassembled WGS sequence"/>
</dbReference>
<keyword evidence="3" id="KW-1185">Reference proteome</keyword>
<protein>
    <submittedName>
        <fullName evidence="2">Uncharacterized protein</fullName>
    </submittedName>
</protein>
<dbReference type="AlphaFoldDB" id="A0A368GX04"/>
<dbReference type="EMBL" id="JOJR01000041">
    <property type="protein sequence ID" value="RCN48871.1"/>
    <property type="molecule type" value="Genomic_DNA"/>
</dbReference>
<feature type="region of interest" description="Disordered" evidence="1">
    <location>
        <begin position="1"/>
        <end position="42"/>
    </location>
</feature>
<gene>
    <name evidence="2" type="ORF">ANCCAN_04980</name>
</gene>
<evidence type="ECO:0000313" key="2">
    <source>
        <dbReference type="EMBL" id="RCN48871.1"/>
    </source>
</evidence>
<dbReference type="OrthoDB" id="5874887at2759"/>
<name>A0A368GX04_ANCCA</name>
<evidence type="ECO:0000313" key="3">
    <source>
        <dbReference type="Proteomes" id="UP000252519"/>
    </source>
</evidence>
<feature type="compositionally biased region" description="Basic residues" evidence="1">
    <location>
        <begin position="33"/>
        <end position="42"/>
    </location>
</feature>
<accession>A0A368GX04</accession>